<reference evidence="4" key="1">
    <citation type="journal article" date="2019" name="Int. J. Syst. Evol. Microbiol.">
        <title>The Global Catalogue of Microorganisms (GCM) 10K type strain sequencing project: providing services to taxonomists for standard genome sequencing and annotation.</title>
        <authorList>
            <consortium name="The Broad Institute Genomics Platform"/>
            <consortium name="The Broad Institute Genome Sequencing Center for Infectious Disease"/>
            <person name="Wu L."/>
            <person name="Ma J."/>
        </authorList>
    </citation>
    <scope>NUCLEOTIDE SEQUENCE [LARGE SCALE GENOMIC DNA]</scope>
    <source>
        <strain evidence="4">CECT 7184</strain>
    </source>
</reference>
<keyword evidence="1" id="KW-0732">Signal</keyword>
<keyword evidence="4" id="KW-1185">Reference proteome</keyword>
<keyword evidence="3" id="KW-0378">Hydrolase</keyword>
<evidence type="ECO:0000313" key="3">
    <source>
        <dbReference type="EMBL" id="MDN3707985.1"/>
    </source>
</evidence>
<proteinExistence type="predicted"/>
<dbReference type="InterPro" id="IPR011055">
    <property type="entry name" value="Dup_hybrid_motif"/>
</dbReference>
<feature type="signal peptide" evidence="1">
    <location>
        <begin position="1"/>
        <end position="17"/>
    </location>
</feature>
<dbReference type="InterPro" id="IPR016047">
    <property type="entry name" value="M23ase_b-sheet_dom"/>
</dbReference>
<dbReference type="Proteomes" id="UP001242368">
    <property type="component" value="Unassembled WGS sequence"/>
</dbReference>
<dbReference type="Gene3D" id="2.70.70.10">
    <property type="entry name" value="Glucose Permease (Domain IIA)"/>
    <property type="match status" value="1"/>
</dbReference>
<dbReference type="Pfam" id="PF01551">
    <property type="entry name" value="Peptidase_M23"/>
    <property type="match status" value="2"/>
</dbReference>
<comment type="caution">
    <text evidence="3">The sequence shown here is derived from an EMBL/GenBank/DDBJ whole genome shotgun (WGS) entry which is preliminary data.</text>
</comment>
<feature type="domain" description="M23ase beta-sheet core" evidence="2">
    <location>
        <begin position="133"/>
        <end position="162"/>
    </location>
</feature>
<sequence length="560" mass="64646">MKRFLILFLLLSNQSFAQEYPQNYFGSPLQNDLLLNGTFGELRRNHFHSGLDIMTQRKTGLPVLAAADGVVNRIKTGTFGYGKALYVRHDNGFTTVYAHLEKFASPIEEYVKVAHYEQESFEMELYPTMEVLRVKKGDVIAYSGNTGSSGGPHLHFEIRDTDTEEVINPLLFGFNNSIRDTERPVLNEVLVYPLNDTTVINQRQQVLPLHLVKQKEGSYRSDTIYVDGTVGFSVNSYDTSDKSYGKNGVYRVVQNVNGTKTYEMIFDRFSFDDTRMVNYYIDYARYQEINKQFQRLFSVSEIILPLLKNHKNFGKVKVLPENSYDVKIDIIDFHHNVTSVYIPVVYKEQSSVVNAQKEGTVRIDCRRDYIFEEGPVSVEWDAQTFYEDTALIIEFLDHGIKLHKDTAPLNKKIALRIDVSSMSINKEKAFIGLEQGNKVRYFSTWKKSDDFRIRTNLLGTYKIFVDEENPIIKHPSFKENQLLKTQDMISFEIEDMLSGIKEYTVMINDKWALFEYDYKTKKIVHQLSDNIAVKGNNKVLVSVIDNVGNNVKFETSFHLN</sequence>
<dbReference type="EMBL" id="JAUFQU010000001">
    <property type="protein sequence ID" value="MDN3707985.1"/>
    <property type="molecule type" value="Genomic_DNA"/>
</dbReference>
<dbReference type="SUPFAM" id="SSF51261">
    <property type="entry name" value="Duplicated hybrid motif"/>
    <property type="match status" value="1"/>
</dbReference>
<evidence type="ECO:0000256" key="1">
    <source>
        <dbReference type="SAM" id="SignalP"/>
    </source>
</evidence>
<organism evidence="3 4">
    <name type="scientific">Paenimyroides ceti</name>
    <dbReference type="NCBI Taxonomy" id="395087"/>
    <lineage>
        <taxon>Bacteria</taxon>
        <taxon>Pseudomonadati</taxon>
        <taxon>Bacteroidota</taxon>
        <taxon>Flavobacteriia</taxon>
        <taxon>Flavobacteriales</taxon>
        <taxon>Flavobacteriaceae</taxon>
        <taxon>Paenimyroides</taxon>
    </lineage>
</organism>
<dbReference type="EC" id="3.4.-.-" evidence="3"/>
<gene>
    <name evidence="3" type="ORF">QW060_12780</name>
</gene>
<dbReference type="GO" id="GO:0016787">
    <property type="term" value="F:hydrolase activity"/>
    <property type="evidence" value="ECO:0007669"/>
    <property type="project" value="UniProtKB-KW"/>
</dbReference>
<accession>A0ABT8CUR2</accession>
<feature type="chain" id="PRO_5046280067" evidence="1">
    <location>
        <begin position="18"/>
        <end position="560"/>
    </location>
</feature>
<dbReference type="PANTHER" id="PTHR21666">
    <property type="entry name" value="PEPTIDASE-RELATED"/>
    <property type="match status" value="1"/>
</dbReference>
<evidence type="ECO:0000313" key="4">
    <source>
        <dbReference type="Proteomes" id="UP001242368"/>
    </source>
</evidence>
<evidence type="ECO:0000259" key="2">
    <source>
        <dbReference type="Pfam" id="PF01551"/>
    </source>
</evidence>
<name>A0ABT8CUR2_9FLAO</name>
<dbReference type="CDD" id="cd12797">
    <property type="entry name" value="M23_peptidase"/>
    <property type="match status" value="1"/>
</dbReference>
<protein>
    <submittedName>
        <fullName evidence="3">M23 family metallopeptidase</fullName>
        <ecNumber evidence="3">3.4.-.-</ecNumber>
    </submittedName>
</protein>
<feature type="domain" description="M23ase beta-sheet core" evidence="2">
    <location>
        <begin position="47"/>
        <end position="112"/>
    </location>
</feature>
<dbReference type="RefSeq" id="WP_290363874.1">
    <property type="nucleotide sequence ID" value="NZ_JAUFQU010000001.1"/>
</dbReference>
<dbReference type="PANTHER" id="PTHR21666:SF285">
    <property type="entry name" value="M23 FAMILY METALLOPEPTIDASE"/>
    <property type="match status" value="1"/>
</dbReference>
<dbReference type="InterPro" id="IPR050570">
    <property type="entry name" value="Cell_wall_metabolism_enzyme"/>
</dbReference>